<proteinExistence type="predicted"/>
<organism evidence="1 2">
    <name type="scientific">Penicillium fimorum</name>
    <dbReference type="NCBI Taxonomy" id="1882269"/>
    <lineage>
        <taxon>Eukaryota</taxon>
        <taxon>Fungi</taxon>
        <taxon>Dikarya</taxon>
        <taxon>Ascomycota</taxon>
        <taxon>Pezizomycotina</taxon>
        <taxon>Eurotiomycetes</taxon>
        <taxon>Eurotiomycetidae</taxon>
        <taxon>Eurotiales</taxon>
        <taxon>Aspergillaceae</taxon>
        <taxon>Penicillium</taxon>
    </lineage>
</organism>
<keyword evidence="2" id="KW-1185">Reference proteome</keyword>
<reference evidence="1" key="2">
    <citation type="journal article" date="2023" name="IMA Fungus">
        <title>Comparative genomic study of the Penicillium genus elucidates a diverse pangenome and 15 lateral gene transfer events.</title>
        <authorList>
            <person name="Petersen C."/>
            <person name="Sorensen T."/>
            <person name="Nielsen M.R."/>
            <person name="Sondergaard T.E."/>
            <person name="Sorensen J.L."/>
            <person name="Fitzpatrick D.A."/>
            <person name="Frisvad J.C."/>
            <person name="Nielsen K.L."/>
        </authorList>
    </citation>
    <scope>NUCLEOTIDE SEQUENCE</scope>
    <source>
        <strain evidence="1">IBT 29495</strain>
    </source>
</reference>
<sequence>MCPFVPSSSLALISLTGFPANLDHPSVLNLDSPAPDISNVSTDSLSPFALAFDFSSREVTWLGVPVESISKAQENKANQVSLCEQRLLDRYSEYLATILYDRSTVDTAVIAGNFT</sequence>
<accession>A0A9X0C135</accession>
<dbReference type="EMBL" id="JAPWDS010000006">
    <property type="protein sequence ID" value="KAJ5494006.1"/>
    <property type="molecule type" value="Genomic_DNA"/>
</dbReference>
<comment type="caution">
    <text evidence="1">The sequence shown here is derived from an EMBL/GenBank/DDBJ whole genome shotgun (WGS) entry which is preliminary data.</text>
</comment>
<dbReference type="AlphaFoldDB" id="A0A9X0C135"/>
<dbReference type="OrthoDB" id="4363359at2759"/>
<evidence type="ECO:0000313" key="2">
    <source>
        <dbReference type="Proteomes" id="UP001149954"/>
    </source>
</evidence>
<evidence type="ECO:0000313" key="1">
    <source>
        <dbReference type="EMBL" id="KAJ5494006.1"/>
    </source>
</evidence>
<protein>
    <submittedName>
        <fullName evidence="1">Uncharacterized protein</fullName>
    </submittedName>
</protein>
<dbReference type="Proteomes" id="UP001149954">
    <property type="component" value="Unassembled WGS sequence"/>
</dbReference>
<gene>
    <name evidence="1" type="ORF">N7463_010093</name>
</gene>
<name>A0A9X0C135_9EURO</name>
<reference evidence="1" key="1">
    <citation type="submission" date="2022-12" db="EMBL/GenBank/DDBJ databases">
        <authorList>
            <person name="Petersen C."/>
        </authorList>
    </citation>
    <scope>NUCLEOTIDE SEQUENCE</scope>
    <source>
        <strain evidence="1">IBT 29495</strain>
    </source>
</reference>